<evidence type="ECO:0000313" key="2">
    <source>
        <dbReference type="Proteomes" id="UP001597534"/>
    </source>
</evidence>
<name>A0ABW5YLM8_9FLAO</name>
<gene>
    <name evidence="1" type="ORF">ACFS5J_05085</name>
</gene>
<organism evidence="1 2">
    <name type="scientific">Flavobacterium chuncheonense</name>
    <dbReference type="NCBI Taxonomy" id="2026653"/>
    <lineage>
        <taxon>Bacteria</taxon>
        <taxon>Pseudomonadati</taxon>
        <taxon>Bacteroidota</taxon>
        <taxon>Flavobacteriia</taxon>
        <taxon>Flavobacteriales</taxon>
        <taxon>Flavobacteriaceae</taxon>
        <taxon>Flavobacterium</taxon>
    </lineage>
</organism>
<proteinExistence type="predicted"/>
<protein>
    <recommendedName>
        <fullName evidence="3">KTSC domain-containing protein</fullName>
    </recommendedName>
</protein>
<comment type="caution">
    <text evidence="1">The sequence shown here is derived from an EMBL/GenBank/DDBJ whole genome shotgun (WGS) entry which is preliminary data.</text>
</comment>
<accession>A0ABW5YLM8</accession>
<dbReference type="EMBL" id="JBHUPC010000012">
    <property type="protein sequence ID" value="MFD2891385.1"/>
    <property type="molecule type" value="Genomic_DNA"/>
</dbReference>
<sequence length="84" mass="10229">MDEIKTKRGKAELKLRHQGIDKILLRNQCIIDWNPNSKGHLLVLMFKDGRETIYKQFRKKPYNIYKKVHLFYDFIEETFAKRTE</sequence>
<evidence type="ECO:0000313" key="1">
    <source>
        <dbReference type="EMBL" id="MFD2891385.1"/>
    </source>
</evidence>
<dbReference type="RefSeq" id="WP_379810963.1">
    <property type="nucleotide sequence ID" value="NZ_JBHUPC010000012.1"/>
</dbReference>
<keyword evidence="2" id="KW-1185">Reference proteome</keyword>
<dbReference type="Proteomes" id="UP001597534">
    <property type="component" value="Unassembled WGS sequence"/>
</dbReference>
<reference evidence="2" key="1">
    <citation type="journal article" date="2019" name="Int. J. Syst. Evol. Microbiol.">
        <title>The Global Catalogue of Microorganisms (GCM) 10K type strain sequencing project: providing services to taxonomists for standard genome sequencing and annotation.</title>
        <authorList>
            <consortium name="The Broad Institute Genomics Platform"/>
            <consortium name="The Broad Institute Genome Sequencing Center for Infectious Disease"/>
            <person name="Wu L."/>
            <person name="Ma J."/>
        </authorList>
    </citation>
    <scope>NUCLEOTIDE SEQUENCE [LARGE SCALE GENOMIC DNA]</scope>
    <source>
        <strain evidence="2">KCTC 22671</strain>
    </source>
</reference>
<evidence type="ECO:0008006" key="3">
    <source>
        <dbReference type="Google" id="ProtNLM"/>
    </source>
</evidence>